<reference evidence="2 3" key="1">
    <citation type="journal article" date="2016" name="Genome Biol. Evol.">
        <title>Gene Family Evolution Reflects Adaptation to Soil Environmental Stressors in the Genome of the Collembolan Orchesella cincta.</title>
        <authorList>
            <person name="Faddeeva-Vakhrusheva A."/>
            <person name="Derks M.F."/>
            <person name="Anvar S.Y."/>
            <person name="Agamennone V."/>
            <person name="Suring W."/>
            <person name="Smit S."/>
            <person name="van Straalen N.M."/>
            <person name="Roelofs D."/>
        </authorList>
    </citation>
    <scope>NUCLEOTIDE SEQUENCE [LARGE SCALE GENOMIC DNA]</scope>
    <source>
        <tissue evidence="2">Mixed pool</tissue>
    </source>
</reference>
<keyword evidence="1" id="KW-0812">Transmembrane</keyword>
<gene>
    <name evidence="2" type="ORF">Ocin01_17123</name>
</gene>
<evidence type="ECO:0000313" key="2">
    <source>
        <dbReference type="EMBL" id="ODM89559.1"/>
    </source>
</evidence>
<dbReference type="AlphaFoldDB" id="A0A1D2M9E3"/>
<proteinExistence type="predicted"/>
<organism evidence="2 3">
    <name type="scientific">Orchesella cincta</name>
    <name type="common">Springtail</name>
    <name type="synonym">Podura cincta</name>
    <dbReference type="NCBI Taxonomy" id="48709"/>
    <lineage>
        <taxon>Eukaryota</taxon>
        <taxon>Metazoa</taxon>
        <taxon>Ecdysozoa</taxon>
        <taxon>Arthropoda</taxon>
        <taxon>Hexapoda</taxon>
        <taxon>Collembola</taxon>
        <taxon>Entomobryomorpha</taxon>
        <taxon>Entomobryoidea</taxon>
        <taxon>Orchesellidae</taxon>
        <taxon>Orchesellinae</taxon>
        <taxon>Orchesella</taxon>
    </lineage>
</organism>
<comment type="caution">
    <text evidence="2">The sequence shown here is derived from an EMBL/GenBank/DDBJ whole genome shotgun (WGS) entry which is preliminary data.</text>
</comment>
<name>A0A1D2M9E3_ORCCI</name>
<sequence length="241" mass="27913">MQKIPKLHRQKQLESLEELANGDNLEKWLESLDVPFFKPIPETKEEIRKYLKLKPEEPLVFPPQVVVNPDNVPNTTIPDVPKWQELVEKMRDLKNEDELDKWLKSLEVPCNVPTAKIKAEIKKFFMHEAFDNFAGKSDIFQEKKLARDLWEKFEDAGRLKQVAILTALTAAFGLLAVGSTTLLSFAMPAAFVASTRYFNEVSAHHFLRKQEVSFNLLHLHAQHAKPLSTAWAKQYVLWKYF</sequence>
<keyword evidence="1" id="KW-0472">Membrane</keyword>
<keyword evidence="3" id="KW-1185">Reference proteome</keyword>
<feature type="transmembrane region" description="Helical" evidence="1">
    <location>
        <begin position="162"/>
        <end position="187"/>
    </location>
</feature>
<dbReference type="EMBL" id="LJIJ01002545">
    <property type="protein sequence ID" value="ODM89559.1"/>
    <property type="molecule type" value="Genomic_DNA"/>
</dbReference>
<dbReference type="OrthoDB" id="8294900at2759"/>
<protein>
    <submittedName>
        <fullName evidence="2">Uncharacterized protein</fullName>
    </submittedName>
</protein>
<keyword evidence="1" id="KW-1133">Transmembrane helix</keyword>
<dbReference type="Proteomes" id="UP000094527">
    <property type="component" value="Unassembled WGS sequence"/>
</dbReference>
<evidence type="ECO:0000313" key="3">
    <source>
        <dbReference type="Proteomes" id="UP000094527"/>
    </source>
</evidence>
<accession>A0A1D2M9E3</accession>
<evidence type="ECO:0000256" key="1">
    <source>
        <dbReference type="SAM" id="Phobius"/>
    </source>
</evidence>